<evidence type="ECO:0000313" key="2">
    <source>
        <dbReference type="Proteomes" id="UP000183471"/>
    </source>
</evidence>
<evidence type="ECO:0000313" key="1">
    <source>
        <dbReference type="EMBL" id="SDQ60312.1"/>
    </source>
</evidence>
<keyword evidence="2" id="KW-1185">Reference proteome</keyword>
<protein>
    <submittedName>
        <fullName evidence="1">Uncharacterized protein</fullName>
    </submittedName>
</protein>
<dbReference type="Proteomes" id="UP000183471">
    <property type="component" value="Unassembled WGS sequence"/>
</dbReference>
<gene>
    <name evidence="1" type="ORF">SAMN05216402_1506</name>
</gene>
<dbReference type="EMBL" id="FNKY01000001">
    <property type="protein sequence ID" value="SDQ60312.1"/>
    <property type="molecule type" value="Genomic_DNA"/>
</dbReference>
<comment type="caution">
    <text evidence="1">The sequence shown here is derived from an EMBL/GenBank/DDBJ whole genome shotgun (WGS) entry which is preliminary data.</text>
</comment>
<reference evidence="1 2" key="1">
    <citation type="submission" date="2016-10" db="EMBL/GenBank/DDBJ databases">
        <authorList>
            <person name="Varghese N."/>
            <person name="Submissions S."/>
        </authorList>
    </citation>
    <scope>NUCLEOTIDE SEQUENCE [LARGE SCALE GENOMIC DNA]</scope>
    <source>
        <strain evidence="1 2">Nl1</strain>
    </source>
</reference>
<organism evidence="1 2">
    <name type="scientific">Nitrosospira multiformis</name>
    <dbReference type="NCBI Taxonomy" id="1231"/>
    <lineage>
        <taxon>Bacteria</taxon>
        <taxon>Pseudomonadati</taxon>
        <taxon>Pseudomonadota</taxon>
        <taxon>Betaproteobacteria</taxon>
        <taxon>Nitrosomonadales</taxon>
        <taxon>Nitrosomonadaceae</taxon>
        <taxon>Nitrosospira</taxon>
    </lineage>
</organism>
<sequence>MSELTEIAVEKEDNESDFRAENMKFHHKDCGRLDFNSTWSIAPASAGFYFFATASYRVILELSMSVSGPFITSSSFINSSMTESKKVWACLPE</sequence>
<proteinExistence type="predicted"/>
<accession>A0ABY0TC24</accession>
<name>A0ABY0TC24_9PROT</name>